<evidence type="ECO:0000313" key="3">
    <source>
        <dbReference type="Proteomes" id="UP000244855"/>
    </source>
</evidence>
<evidence type="ECO:0000256" key="1">
    <source>
        <dbReference type="SAM" id="MobiDB-lite"/>
    </source>
</evidence>
<keyword evidence="3" id="KW-1185">Reference proteome</keyword>
<evidence type="ECO:0000313" key="2">
    <source>
        <dbReference type="EMBL" id="PVH99509.1"/>
    </source>
</evidence>
<feature type="compositionally biased region" description="Polar residues" evidence="1">
    <location>
        <begin position="46"/>
        <end position="57"/>
    </location>
</feature>
<dbReference type="Proteomes" id="UP000244855">
    <property type="component" value="Unassembled WGS sequence"/>
</dbReference>
<reference evidence="2 3" key="1">
    <citation type="journal article" date="2018" name="Sci. Rep.">
        <title>Comparative genomics provides insights into the lifestyle and reveals functional heterogeneity of dark septate endophytic fungi.</title>
        <authorList>
            <person name="Knapp D.G."/>
            <person name="Nemeth J.B."/>
            <person name="Barry K."/>
            <person name="Hainaut M."/>
            <person name="Henrissat B."/>
            <person name="Johnson J."/>
            <person name="Kuo A."/>
            <person name="Lim J.H.P."/>
            <person name="Lipzen A."/>
            <person name="Nolan M."/>
            <person name="Ohm R.A."/>
            <person name="Tamas L."/>
            <person name="Grigoriev I.V."/>
            <person name="Spatafora J.W."/>
            <person name="Nagy L.G."/>
            <person name="Kovacs G.M."/>
        </authorList>
    </citation>
    <scope>NUCLEOTIDE SEQUENCE [LARGE SCALE GENOMIC DNA]</scope>
    <source>
        <strain evidence="2 3">DSE2036</strain>
    </source>
</reference>
<feature type="compositionally biased region" description="Acidic residues" evidence="1">
    <location>
        <begin position="81"/>
        <end position="96"/>
    </location>
</feature>
<name>A0A2V1DQC3_9PLEO</name>
<organism evidence="2 3">
    <name type="scientific">Periconia macrospinosa</name>
    <dbReference type="NCBI Taxonomy" id="97972"/>
    <lineage>
        <taxon>Eukaryota</taxon>
        <taxon>Fungi</taxon>
        <taxon>Dikarya</taxon>
        <taxon>Ascomycota</taxon>
        <taxon>Pezizomycotina</taxon>
        <taxon>Dothideomycetes</taxon>
        <taxon>Pleosporomycetidae</taxon>
        <taxon>Pleosporales</taxon>
        <taxon>Massarineae</taxon>
        <taxon>Periconiaceae</taxon>
        <taxon>Periconia</taxon>
    </lineage>
</organism>
<protein>
    <submittedName>
        <fullName evidence="2">Uncharacterized protein</fullName>
    </submittedName>
</protein>
<dbReference type="OrthoDB" id="5396360at2759"/>
<proteinExistence type="predicted"/>
<feature type="compositionally biased region" description="Basic and acidic residues" evidence="1">
    <location>
        <begin position="22"/>
        <end position="43"/>
    </location>
</feature>
<feature type="compositionally biased region" description="Basic and acidic residues" evidence="1">
    <location>
        <begin position="58"/>
        <end position="72"/>
    </location>
</feature>
<accession>A0A2V1DQC3</accession>
<sequence>MGDSIEKRHNHVLHKMFPGGIEKSRQEHDYARKVFEEDQDHAVHPRTQNNLHNSQHAQESKARYSNIKDEHSNAGSVEGNGDVDMDCPEDQADDEGQTPGGQSDNSGNESQYHDPVNEARQTPPSTKESVKAKNSVDVDSQPPSA</sequence>
<dbReference type="EMBL" id="KZ805391">
    <property type="protein sequence ID" value="PVH99509.1"/>
    <property type="molecule type" value="Genomic_DNA"/>
</dbReference>
<gene>
    <name evidence="2" type="ORF">DM02DRAFT_432689</name>
</gene>
<feature type="region of interest" description="Disordered" evidence="1">
    <location>
        <begin position="1"/>
        <end position="145"/>
    </location>
</feature>
<dbReference type="AlphaFoldDB" id="A0A2V1DQC3"/>
<feature type="compositionally biased region" description="Polar residues" evidence="1">
    <location>
        <begin position="100"/>
        <end position="110"/>
    </location>
</feature>